<dbReference type="PANTHER" id="PTHR35467">
    <property type="match status" value="1"/>
</dbReference>
<dbReference type="Gene3D" id="2.40.400.10">
    <property type="entry name" value="Acetoacetate decarboxylase-like"/>
    <property type="match status" value="1"/>
</dbReference>
<dbReference type="InterPro" id="IPR039343">
    <property type="entry name" value="NDX1-like"/>
</dbReference>
<keyword evidence="1" id="KW-0732">Signal</keyword>
<accession>A0A7S4JT39</accession>
<evidence type="ECO:0000256" key="1">
    <source>
        <dbReference type="SAM" id="SignalP"/>
    </source>
</evidence>
<dbReference type="AlphaFoldDB" id="A0A7S4JT39"/>
<reference evidence="2" key="1">
    <citation type="submission" date="2021-01" db="EMBL/GenBank/DDBJ databases">
        <authorList>
            <person name="Corre E."/>
            <person name="Pelletier E."/>
            <person name="Niang G."/>
            <person name="Scheremetjew M."/>
            <person name="Finn R."/>
            <person name="Kale V."/>
            <person name="Holt S."/>
            <person name="Cochrane G."/>
            <person name="Meng A."/>
            <person name="Brown T."/>
            <person name="Cohen L."/>
        </authorList>
    </citation>
    <scope>NUCLEOTIDE SEQUENCE</scope>
    <source>
        <strain evidence="2">Isolate 1302-5</strain>
    </source>
</reference>
<organism evidence="2">
    <name type="scientific">Odontella aurita</name>
    <dbReference type="NCBI Taxonomy" id="265563"/>
    <lineage>
        <taxon>Eukaryota</taxon>
        <taxon>Sar</taxon>
        <taxon>Stramenopiles</taxon>
        <taxon>Ochrophyta</taxon>
        <taxon>Bacillariophyta</taxon>
        <taxon>Mediophyceae</taxon>
        <taxon>Biddulphiophycidae</taxon>
        <taxon>Eupodiscales</taxon>
        <taxon>Odontellaceae</taxon>
        <taxon>Odontella</taxon>
    </lineage>
</organism>
<dbReference type="EMBL" id="HBKQ01048422">
    <property type="protein sequence ID" value="CAE2273410.1"/>
    <property type="molecule type" value="Transcribed_RNA"/>
</dbReference>
<gene>
    <name evidence="2" type="ORF">OAUR00152_LOCUS33435</name>
</gene>
<evidence type="ECO:0000313" key="2">
    <source>
        <dbReference type="EMBL" id="CAE2273410.1"/>
    </source>
</evidence>
<feature type="signal peptide" evidence="1">
    <location>
        <begin position="1"/>
        <end position="18"/>
    </location>
</feature>
<protein>
    <submittedName>
        <fullName evidence="2">Uncharacterized protein</fullName>
    </submittedName>
</protein>
<dbReference type="InterPro" id="IPR023375">
    <property type="entry name" value="ADC_dom_sf"/>
</dbReference>
<proteinExistence type="predicted"/>
<dbReference type="PANTHER" id="PTHR35467:SF2">
    <property type="entry name" value="PROTEIN NEOXANTHIN-DEFICIENT 1"/>
    <property type="match status" value="1"/>
</dbReference>
<feature type="chain" id="PRO_5031348097" evidence="1">
    <location>
        <begin position="19"/>
        <end position="307"/>
    </location>
</feature>
<sequence length="307" mass="32581">MRTLAGIVLLLAVDLGTCFDIKSAFRDVASAIPSFGAPQIASKTPVVGVENGVEGYPWQFTGRLWFRPALVRVPKPASSDAGAGAVVDGNEPPPPPPSVSILSLFGWTVGGVVALEYDDSPVGPYFEYVTMGALVSKRGALGQWGSKLYVSTDVAQQVCEEVWGVPATRAEIDFTEESNDGEGKVQVLCVESAPQGTKSERQDIVVSGWGSTRISGVEDADCARYPPGGLPVLWTPTIKALWAPLVPFPSSDDDKDELPLHRLRLSASGVRLRLCGQPNSDELGIPLGVGLVVDNVLIEIARRGDSL</sequence>
<name>A0A7S4JT39_9STRA</name>
<dbReference type="SUPFAM" id="SSF160104">
    <property type="entry name" value="Acetoacetate decarboxylase-like"/>
    <property type="match status" value="1"/>
</dbReference>